<dbReference type="Gene3D" id="3.40.50.300">
    <property type="entry name" value="P-loop containing nucleotide triphosphate hydrolases"/>
    <property type="match status" value="1"/>
</dbReference>
<evidence type="ECO:0000313" key="3">
    <source>
        <dbReference type="EMBL" id="ODR45383.1"/>
    </source>
</evidence>
<reference evidence="4 7" key="2">
    <citation type="submission" date="2016-08" db="EMBL/GenBank/DDBJ databases">
        <title>Characterization of Isolates of Eisenbergiella tayi Derived from Blood Cultures, Using Whole Genome Sequencing.</title>
        <authorList>
            <person name="Bernier A.-M."/>
            <person name="Burdz T."/>
            <person name="Wiebe D."/>
            <person name="Bernard K."/>
        </authorList>
    </citation>
    <scope>NUCLEOTIDE SEQUENCE [LARGE SCALE GENOMIC DNA]</scope>
    <source>
        <strain evidence="4 7">NML120146</strain>
    </source>
</reference>
<evidence type="ECO:0000313" key="4">
    <source>
        <dbReference type="EMBL" id="ODR53230.1"/>
    </source>
</evidence>
<dbReference type="EMBL" id="MCGH01000005">
    <property type="protein sequence ID" value="ODM01997.1"/>
    <property type="molecule type" value="Genomic_DNA"/>
</dbReference>
<evidence type="ECO:0000313" key="2">
    <source>
        <dbReference type="EMBL" id="ODM01997.1"/>
    </source>
</evidence>
<dbReference type="EMBL" id="MEHA01000027">
    <property type="protein sequence ID" value="ODR45383.1"/>
    <property type="molecule type" value="Genomic_DNA"/>
</dbReference>
<dbReference type="RefSeq" id="WP_069155231.1">
    <property type="nucleotide sequence ID" value="NZ_JAQCZP010000033.1"/>
</dbReference>
<evidence type="ECO:0000259" key="1">
    <source>
        <dbReference type="Pfam" id="PF21194"/>
    </source>
</evidence>
<evidence type="ECO:0000313" key="5">
    <source>
        <dbReference type="Proteomes" id="UP000094067"/>
    </source>
</evidence>
<dbReference type="InterPro" id="IPR049086">
    <property type="entry name" value="TadZ-like_ARD"/>
</dbReference>
<protein>
    <recommendedName>
        <fullName evidence="1">TadZ-like receiver domain-containing protein</fullName>
    </recommendedName>
</protein>
<organism evidence="2 5">
    <name type="scientific">Eisenbergiella tayi</name>
    <dbReference type="NCBI Taxonomy" id="1432052"/>
    <lineage>
        <taxon>Bacteria</taxon>
        <taxon>Bacillati</taxon>
        <taxon>Bacillota</taxon>
        <taxon>Clostridia</taxon>
        <taxon>Lachnospirales</taxon>
        <taxon>Lachnospiraceae</taxon>
        <taxon>Eisenbergiella</taxon>
    </lineage>
</organism>
<dbReference type="Proteomes" id="UP000094067">
    <property type="component" value="Unassembled WGS sequence"/>
</dbReference>
<comment type="caution">
    <text evidence="2">The sequence shown here is derived from an EMBL/GenBank/DDBJ whole genome shotgun (WGS) entry which is preliminary data.</text>
</comment>
<feature type="domain" description="TadZ-like receiver" evidence="1">
    <location>
        <begin position="1"/>
        <end position="103"/>
    </location>
</feature>
<dbReference type="EMBL" id="MEHD01000027">
    <property type="protein sequence ID" value="ODR53230.1"/>
    <property type="molecule type" value="Genomic_DNA"/>
</dbReference>
<dbReference type="Proteomes" id="UP000094271">
    <property type="component" value="Unassembled WGS sequence"/>
</dbReference>
<accession>A0A1E3A0H9</accession>
<keyword evidence="7" id="KW-1185">Reference proteome</keyword>
<dbReference type="AlphaFoldDB" id="A0A1E3A0H9"/>
<evidence type="ECO:0000313" key="7">
    <source>
        <dbReference type="Proteomes" id="UP000094869"/>
    </source>
</evidence>
<reference evidence="3 6" key="3">
    <citation type="submission" date="2016-08" db="EMBL/GenBank/DDBJ databases">
        <authorList>
            <person name="Seilhamer J.J."/>
        </authorList>
    </citation>
    <scope>NUCLEOTIDE SEQUENCE [LARGE SCALE GENOMIC DNA]</scope>
    <source>
        <strain evidence="3 6">NML150140-1</strain>
    </source>
</reference>
<name>A0A1E3A0H9_9FIRM</name>
<dbReference type="InterPro" id="IPR027417">
    <property type="entry name" value="P-loop_NTPase"/>
</dbReference>
<evidence type="ECO:0000313" key="6">
    <source>
        <dbReference type="Proteomes" id="UP000094271"/>
    </source>
</evidence>
<gene>
    <name evidence="3" type="ORF">BEI59_26955</name>
    <name evidence="2" type="ORF">BEI61_05996</name>
    <name evidence="4" type="ORF">BEI63_18865</name>
</gene>
<dbReference type="Gene3D" id="3.40.50.10850">
    <property type="entry name" value="Ntrc-like two-domain protein"/>
    <property type="match status" value="1"/>
</dbReference>
<dbReference type="OrthoDB" id="1846722at2"/>
<proteinExistence type="predicted"/>
<dbReference type="SUPFAM" id="SSF52540">
    <property type="entry name" value="P-loop containing nucleoside triphosphate hydrolases"/>
    <property type="match status" value="1"/>
</dbReference>
<dbReference type="Proteomes" id="UP000094869">
    <property type="component" value="Unassembled WGS sequence"/>
</dbReference>
<sequence>MKIKLVIYSEDYQYVEHLVNYLNIHYNEMIELNVFNEEEALKEYLDHYKADVVILDDGYFCQLKNNAATVYLTDEPVINEDKLCIFKYQKGEIIYKTILNVYASGTDKGLHKLIENGQEATRIHLFLSINGGAGASTVAKAYSIKLAKERKVLYLNLEIFGDCETVLKADGNFSLDDILYTLKSRRGSLSLKLESVLKKSPDGIYFYAPSANPINLLDLDAEEFLSLLSEIKKSGLFNEIVLDMDSFPSVWMLEGLKEADDIWLIADGTEASAEKYDKFRVFISALEKKKQLRISPKMKIFYNKYSNKTGKPIENCGLEIGGGSPRYEGMEEITIVKKMADSNAFNKDFFKEG</sequence>
<dbReference type="Pfam" id="PF21194">
    <property type="entry name" value="TadZ-like_ARD"/>
    <property type="match status" value="1"/>
</dbReference>
<reference evidence="2 5" key="1">
    <citation type="submission" date="2016-07" db="EMBL/GenBank/DDBJ databases">
        <title>Characterization of isolates of Eisenbergiella tayi derived from blood cultures, using whole genome sequencing.</title>
        <authorList>
            <person name="Burdz T."/>
            <person name="Wiebe D."/>
            <person name="Huynh C."/>
            <person name="Bernard K."/>
        </authorList>
    </citation>
    <scope>NUCLEOTIDE SEQUENCE [LARGE SCALE GENOMIC DNA]</scope>
    <source>
        <strain evidence="2 5">NML 110608</strain>
    </source>
</reference>